<evidence type="ECO:0008006" key="3">
    <source>
        <dbReference type="Google" id="ProtNLM"/>
    </source>
</evidence>
<protein>
    <recommendedName>
        <fullName evidence="3">DUF11 domain-containing protein</fullName>
    </recommendedName>
</protein>
<name>A0A923PNF1_9BACT</name>
<gene>
    <name evidence="1" type="ORF">H9S92_15790</name>
</gene>
<proteinExistence type="predicted"/>
<organism evidence="1 2">
    <name type="scientific">Neolewinella lacunae</name>
    <dbReference type="NCBI Taxonomy" id="1517758"/>
    <lineage>
        <taxon>Bacteria</taxon>
        <taxon>Pseudomonadati</taxon>
        <taxon>Bacteroidota</taxon>
        <taxon>Saprospiria</taxon>
        <taxon>Saprospirales</taxon>
        <taxon>Lewinellaceae</taxon>
        <taxon>Neolewinella</taxon>
    </lineage>
</organism>
<dbReference type="EMBL" id="JACSIT010000140">
    <property type="protein sequence ID" value="MBC6995630.1"/>
    <property type="molecule type" value="Genomic_DNA"/>
</dbReference>
<sequence length="630" mass="62471">TACGSNGPNGNGTPGAGLYNLAELDTNGDGQPDSSDDACGDLPNVELEKTFVSATVQPNGSYNVVYTIAVTNNGGATGTYGLTDTPAFDDDVTINGGTFSGEASGTLTAGTTTLTTNNSIAAGATETFTLTYNVTLDLTAGSTDGGDNVYTACGNGGPNGEGTPGQGLYNTAYLDTNGDGQPDSSDDACGDLPNVELEKTFVSATVQPNGSYNVVYTIAVTNNGGATGTYGLTDTPAFDNDVTINGGTFSGEASGTLTAGTTTLTTNNSIAAGATETFTLTYNVTLDLTAGSTDGGDNVYTACGNGGPNGEGTPGQGLYNTAELDTNGDGQPDSSDDACGDLPNVELAKTFVSATVQPDGSYNVVYTIAVTNNGGATGTYGLTDTPAFDNDVTINGGTFSGEASGTLTAGTTTLTTNNSIAAGATETFTLTYNVTLDLTAGSTDGGDNVYTACGSNGPNGNGTPGAGLYNLAYLDTNGDGQPDRSDDACGDLPNVELAKTFVSATVQPNGSYNVVYTIAVTNNGGATGTYGLTDTPSFDDDVTINGGTFSGEASGTLTAGTTTLTTNNSIAAGATETFTLTYNVTLDLTAGSTDGGDNVYTACGSNGPNGNGTPGAGLYNLAELDTNGDG</sequence>
<comment type="caution">
    <text evidence="1">The sequence shown here is derived from an EMBL/GenBank/DDBJ whole genome shotgun (WGS) entry which is preliminary data.</text>
</comment>
<keyword evidence="2" id="KW-1185">Reference proteome</keyword>
<accession>A0A923PNF1</accession>
<reference evidence="1" key="1">
    <citation type="submission" date="2020-08" db="EMBL/GenBank/DDBJ databases">
        <title>Lewinella bacteria from marine environments.</title>
        <authorList>
            <person name="Zhong Y."/>
        </authorList>
    </citation>
    <scope>NUCLEOTIDE SEQUENCE</scope>
    <source>
        <strain evidence="1">KCTC 42187</strain>
    </source>
</reference>
<dbReference type="Proteomes" id="UP000650081">
    <property type="component" value="Unassembled WGS sequence"/>
</dbReference>
<dbReference type="AlphaFoldDB" id="A0A923PNF1"/>
<evidence type="ECO:0000313" key="1">
    <source>
        <dbReference type="EMBL" id="MBC6995630.1"/>
    </source>
</evidence>
<evidence type="ECO:0000313" key="2">
    <source>
        <dbReference type="Proteomes" id="UP000650081"/>
    </source>
</evidence>
<feature type="non-terminal residue" evidence="1">
    <location>
        <position position="630"/>
    </location>
</feature>
<feature type="non-terminal residue" evidence="1">
    <location>
        <position position="1"/>
    </location>
</feature>